<sequence>MTPCNALFFLTRACKCLTFFAVFLKALNFPVTGGRFTTHFFQATIACFVIRENKCQNMESTVCIYNTGKGDCSGKRNNHLTNLICEKHLNQYFGLEVFFSFVETPMEIVFLGWTLKPVSGMYFKKYDIILPVQKMYDKIYRPQQVARTEADLKYKINPRTDEFMKRVLRDGRFSKSDRLVYELIRNLSETSDNINNNPTKECENDPKVIAYIRSKMAISETFIEKLSIENRINNIILPVDEMETSITKLGLSASYKYMMSRFEYSSHLVTDLDDQTIELPRLMYNAVFVKDVGLVAVSDISDPDVIVVHGATRGQVKTNDYGYYDELVIAHPKEVINSNPRLAAQRLSTNNAINKAFTTSCI</sequence>
<keyword evidence="2" id="KW-1185">Reference proteome</keyword>
<evidence type="ECO:0000313" key="2">
    <source>
        <dbReference type="Proteomes" id="UP000887116"/>
    </source>
</evidence>
<evidence type="ECO:0000313" key="1">
    <source>
        <dbReference type="EMBL" id="GFQ71919.1"/>
    </source>
</evidence>
<name>A0A8X6GQS8_TRICU</name>
<reference evidence="1" key="1">
    <citation type="submission" date="2020-07" db="EMBL/GenBank/DDBJ databases">
        <title>Multicomponent nature underlies the extraordinary mechanical properties of spider dragline silk.</title>
        <authorList>
            <person name="Kono N."/>
            <person name="Nakamura H."/>
            <person name="Mori M."/>
            <person name="Yoshida Y."/>
            <person name="Ohtoshi R."/>
            <person name="Malay A.D."/>
            <person name="Moran D.A.P."/>
            <person name="Tomita M."/>
            <person name="Numata K."/>
            <person name="Arakawa K."/>
        </authorList>
    </citation>
    <scope>NUCLEOTIDE SEQUENCE</scope>
</reference>
<protein>
    <submittedName>
        <fullName evidence="1">Uncharacterized protein</fullName>
    </submittedName>
</protein>
<accession>A0A8X6GQS8</accession>
<proteinExistence type="predicted"/>
<dbReference type="Proteomes" id="UP000887116">
    <property type="component" value="Unassembled WGS sequence"/>
</dbReference>
<dbReference type="AlphaFoldDB" id="A0A8X6GQS8"/>
<dbReference type="OrthoDB" id="6430875at2759"/>
<organism evidence="1 2">
    <name type="scientific">Trichonephila clavata</name>
    <name type="common">Joro spider</name>
    <name type="synonym">Nephila clavata</name>
    <dbReference type="NCBI Taxonomy" id="2740835"/>
    <lineage>
        <taxon>Eukaryota</taxon>
        <taxon>Metazoa</taxon>
        <taxon>Ecdysozoa</taxon>
        <taxon>Arthropoda</taxon>
        <taxon>Chelicerata</taxon>
        <taxon>Arachnida</taxon>
        <taxon>Araneae</taxon>
        <taxon>Araneomorphae</taxon>
        <taxon>Entelegynae</taxon>
        <taxon>Araneoidea</taxon>
        <taxon>Nephilidae</taxon>
        <taxon>Trichonephila</taxon>
    </lineage>
</organism>
<gene>
    <name evidence="1" type="primary">AVEN_64269_1</name>
    <name evidence="1" type="ORF">TNCT_429171</name>
</gene>
<comment type="caution">
    <text evidence="1">The sequence shown here is derived from an EMBL/GenBank/DDBJ whole genome shotgun (WGS) entry which is preliminary data.</text>
</comment>
<dbReference type="EMBL" id="BMAO01001248">
    <property type="protein sequence ID" value="GFQ71919.1"/>
    <property type="molecule type" value="Genomic_DNA"/>
</dbReference>